<accession>A0ABD3NG58</accession>
<dbReference type="InterPro" id="IPR027417">
    <property type="entry name" value="P-loop_NTPase"/>
</dbReference>
<keyword evidence="1" id="KW-0342">GTP-binding</keyword>
<evidence type="ECO:0000313" key="4">
    <source>
        <dbReference type="EMBL" id="KAL3774323.1"/>
    </source>
</evidence>
<evidence type="ECO:0000259" key="3">
    <source>
        <dbReference type="Pfam" id="PF17835"/>
    </source>
</evidence>
<dbReference type="Pfam" id="PF17835">
    <property type="entry name" value="NOG1_N"/>
    <property type="match status" value="1"/>
</dbReference>
<dbReference type="Gene3D" id="1.20.120.1190">
    <property type="match status" value="1"/>
</dbReference>
<dbReference type="EMBL" id="JALLAZ020001476">
    <property type="protein sequence ID" value="KAL3774323.1"/>
    <property type="molecule type" value="Genomic_DNA"/>
</dbReference>
<organism evidence="4 5">
    <name type="scientific">Stephanodiscus triporus</name>
    <dbReference type="NCBI Taxonomy" id="2934178"/>
    <lineage>
        <taxon>Eukaryota</taxon>
        <taxon>Sar</taxon>
        <taxon>Stramenopiles</taxon>
        <taxon>Ochrophyta</taxon>
        <taxon>Bacillariophyta</taxon>
        <taxon>Coscinodiscophyceae</taxon>
        <taxon>Thalassiosirophycidae</taxon>
        <taxon>Stephanodiscales</taxon>
        <taxon>Stephanodiscaceae</taxon>
        <taxon>Stephanodiscus</taxon>
    </lineage>
</organism>
<sequence>MFPARLSQAASNPASEILSRASRRSYRDVREDATIANAKRRTQKRGAQTIDLLSQGLCGPLRETVNTYERELRNMHPFEAVVMDLTVRARRKKDGLALDDLLAEIHDGRKELLRLSKDWIAKIKSSSSTKEAYDCTEEAKESIGRAFLDLIDGPWTGITELQRSLRNAPVVRLDCPAVVLVGAPNVGKSSIVRAISSGTPEVNNYPFTTRGVTLGHVRVFWESEREVALGNVAGIMDSPGVLRRDDGRSRNEMEELTLAAMAHLPTAVMYVMDLSGGAGDKCSSVEDQLVLRRELRARFPRRPWIDVVSKVDLGLVLRRELRARFPRRPWIDVVSKVDLGVVDGARERLAQILEAEGRHGGGAAAAAAAADRHFIELSIKEGQGVEELRQEVMRMLGEVRVVLDAMAASDERSARAV</sequence>
<evidence type="ECO:0000259" key="2">
    <source>
        <dbReference type="Pfam" id="PF06858"/>
    </source>
</evidence>
<keyword evidence="5" id="KW-1185">Reference proteome</keyword>
<name>A0ABD3NG58_9STRA</name>
<comment type="caution">
    <text evidence="4">The sequence shown here is derived from an EMBL/GenBank/DDBJ whole genome shotgun (WGS) entry which is preliminary data.</text>
</comment>
<evidence type="ECO:0000256" key="1">
    <source>
        <dbReference type="ARBA" id="ARBA00023134"/>
    </source>
</evidence>
<dbReference type="PANTHER" id="PTHR45759">
    <property type="entry name" value="NUCLEOLAR GTP-BINDING PROTEIN 1"/>
    <property type="match status" value="1"/>
</dbReference>
<evidence type="ECO:0000313" key="5">
    <source>
        <dbReference type="Proteomes" id="UP001530315"/>
    </source>
</evidence>
<reference evidence="4 5" key="1">
    <citation type="submission" date="2024-10" db="EMBL/GenBank/DDBJ databases">
        <title>Updated reference genomes for cyclostephanoid diatoms.</title>
        <authorList>
            <person name="Roberts W.R."/>
            <person name="Alverson A.J."/>
        </authorList>
    </citation>
    <scope>NUCLEOTIDE SEQUENCE [LARGE SCALE GENOMIC DNA]</scope>
    <source>
        <strain evidence="4 5">AJA276-08</strain>
    </source>
</reference>
<dbReference type="SUPFAM" id="SSF52540">
    <property type="entry name" value="P-loop containing nucleoside triphosphate hydrolases"/>
    <property type="match status" value="1"/>
</dbReference>
<dbReference type="Proteomes" id="UP001530315">
    <property type="component" value="Unassembled WGS sequence"/>
</dbReference>
<dbReference type="PRINTS" id="PR00326">
    <property type="entry name" value="GTP1OBG"/>
</dbReference>
<dbReference type="GO" id="GO:0005525">
    <property type="term" value="F:GTP binding"/>
    <property type="evidence" value="ECO:0007669"/>
    <property type="project" value="UniProtKB-KW"/>
</dbReference>
<keyword evidence="1" id="KW-0547">Nucleotide-binding</keyword>
<dbReference type="AlphaFoldDB" id="A0ABD3NG58"/>
<dbReference type="InterPro" id="IPR041623">
    <property type="entry name" value="NOG1_N"/>
</dbReference>
<proteinExistence type="predicted"/>
<dbReference type="Pfam" id="PF06858">
    <property type="entry name" value="NOG1"/>
    <property type="match status" value="1"/>
</dbReference>
<gene>
    <name evidence="4" type="ORF">ACHAW5_009842</name>
</gene>
<dbReference type="Gene3D" id="3.40.50.300">
    <property type="entry name" value="P-loop containing nucleotide triphosphate hydrolases"/>
    <property type="match status" value="1"/>
</dbReference>
<dbReference type="InterPro" id="IPR010674">
    <property type="entry name" value="NOG1_Rossman_fold_dom"/>
</dbReference>
<feature type="domain" description="Nucleolar GTP-binding protein 1 Rossman-fold" evidence="2">
    <location>
        <begin position="252"/>
        <end position="312"/>
    </location>
</feature>
<dbReference type="InterPro" id="IPR006073">
    <property type="entry name" value="GTP-bd"/>
</dbReference>
<protein>
    <submittedName>
        <fullName evidence="4">Uncharacterized protein</fullName>
    </submittedName>
</protein>
<feature type="domain" description="NOG1 N-terminal helical" evidence="3">
    <location>
        <begin position="16"/>
        <end position="139"/>
    </location>
</feature>